<dbReference type="EMBL" id="JASPKY010000522">
    <property type="protein sequence ID" value="KAK9694100.1"/>
    <property type="molecule type" value="Genomic_DNA"/>
</dbReference>
<dbReference type="AlphaFoldDB" id="A0AAW1IVP7"/>
<organism evidence="1 2">
    <name type="scientific">Popillia japonica</name>
    <name type="common">Japanese beetle</name>
    <dbReference type="NCBI Taxonomy" id="7064"/>
    <lineage>
        <taxon>Eukaryota</taxon>
        <taxon>Metazoa</taxon>
        <taxon>Ecdysozoa</taxon>
        <taxon>Arthropoda</taxon>
        <taxon>Hexapoda</taxon>
        <taxon>Insecta</taxon>
        <taxon>Pterygota</taxon>
        <taxon>Neoptera</taxon>
        <taxon>Endopterygota</taxon>
        <taxon>Coleoptera</taxon>
        <taxon>Polyphaga</taxon>
        <taxon>Scarabaeiformia</taxon>
        <taxon>Scarabaeidae</taxon>
        <taxon>Rutelinae</taxon>
        <taxon>Popillia</taxon>
    </lineage>
</organism>
<proteinExistence type="predicted"/>
<comment type="caution">
    <text evidence="1">The sequence shown here is derived from an EMBL/GenBank/DDBJ whole genome shotgun (WGS) entry which is preliminary data.</text>
</comment>
<name>A0AAW1IVP7_POPJA</name>
<reference evidence="1 2" key="1">
    <citation type="journal article" date="2024" name="BMC Genomics">
        <title>De novo assembly and annotation of Popillia japonica's genome with initial clues to its potential as an invasive pest.</title>
        <authorList>
            <person name="Cucini C."/>
            <person name="Boschi S."/>
            <person name="Funari R."/>
            <person name="Cardaioli E."/>
            <person name="Iannotti N."/>
            <person name="Marturano G."/>
            <person name="Paoli F."/>
            <person name="Bruttini M."/>
            <person name="Carapelli A."/>
            <person name="Frati F."/>
            <person name="Nardi F."/>
        </authorList>
    </citation>
    <scope>NUCLEOTIDE SEQUENCE [LARGE SCALE GENOMIC DNA]</scope>
    <source>
        <strain evidence="1">DMR45628</strain>
    </source>
</reference>
<gene>
    <name evidence="1" type="ORF">QE152_g33774</name>
</gene>
<sequence length="175" mass="18754">MDIKREMIYRDDVLQVKPEPHLSPCATTIVSKAINNSNNGINGIVTTIQQQPGTVTIATATTSNILTSNGLVTTALPNNGLNTNSGPFSSLGGKRPRADDWLNSSSSGTTPAVTLSVAPSSPIQSSHNFTVIGNGYHSPGSNGSYDPYSPTGKTGKFFNSYWKQICRNFQEIRNY</sequence>
<accession>A0AAW1IVP7</accession>
<evidence type="ECO:0000313" key="1">
    <source>
        <dbReference type="EMBL" id="KAK9694100.1"/>
    </source>
</evidence>
<protein>
    <submittedName>
        <fullName evidence="1">Uncharacterized protein</fullName>
    </submittedName>
</protein>
<dbReference type="Proteomes" id="UP001458880">
    <property type="component" value="Unassembled WGS sequence"/>
</dbReference>
<keyword evidence="2" id="KW-1185">Reference proteome</keyword>
<evidence type="ECO:0000313" key="2">
    <source>
        <dbReference type="Proteomes" id="UP001458880"/>
    </source>
</evidence>